<keyword evidence="1" id="KW-0812">Transmembrane</keyword>
<dbReference type="EMBL" id="BLZR01000001">
    <property type="protein sequence ID" value="GFP76720.1"/>
    <property type="molecule type" value="Genomic_DNA"/>
</dbReference>
<sequence length="163" mass="18652">MFSNINNDGAYLFKYEHLRETKGVTLIELMIYISVLLVFISVFWVSYKNLSKIYEDNYKDDLKKEVHSLITFSTYSCKNMKLDGKVIFNRDQVVFKIGDDVKKQINLRKGYAISFNTGTVDNLMLINNNGKIYTSGTITIQCPTGGNIAMSISVDNLYVKVKE</sequence>
<keyword evidence="1" id="KW-1133">Transmembrane helix</keyword>
<evidence type="ECO:0008006" key="4">
    <source>
        <dbReference type="Google" id="ProtNLM"/>
    </source>
</evidence>
<keyword evidence="1" id="KW-0472">Membrane</keyword>
<accession>A0A6V8SID5</accession>
<reference evidence="2 3" key="1">
    <citation type="submission" date="2020-07" db="EMBL/GenBank/DDBJ databases">
        <title>A new beta-1,3-glucan-decomposing anaerobic bacterium isolated from anoxic soil subjected to biological soil disinfestation.</title>
        <authorList>
            <person name="Ueki A."/>
            <person name="Tonouchi A."/>
        </authorList>
    </citation>
    <scope>NUCLEOTIDE SEQUENCE [LARGE SCALE GENOMIC DNA]</scope>
    <source>
        <strain evidence="2 3">TW1</strain>
    </source>
</reference>
<proteinExistence type="predicted"/>
<dbReference type="AlphaFoldDB" id="A0A6V8SID5"/>
<feature type="transmembrane region" description="Helical" evidence="1">
    <location>
        <begin position="29"/>
        <end position="47"/>
    </location>
</feature>
<dbReference type="Proteomes" id="UP000580568">
    <property type="component" value="Unassembled WGS sequence"/>
</dbReference>
<gene>
    <name evidence="2" type="ORF">bsdtw1_02824</name>
</gene>
<protein>
    <recommendedName>
        <fullName evidence="4">Prepilin-type N-terminal cleavage/methylation domain-containing protein</fullName>
    </recommendedName>
</protein>
<dbReference type="RefSeq" id="WP_183278131.1">
    <property type="nucleotide sequence ID" value="NZ_BLZR01000001.1"/>
</dbReference>
<evidence type="ECO:0000313" key="2">
    <source>
        <dbReference type="EMBL" id="GFP76720.1"/>
    </source>
</evidence>
<evidence type="ECO:0000256" key="1">
    <source>
        <dbReference type="SAM" id="Phobius"/>
    </source>
</evidence>
<name>A0A6V8SID5_9CLOT</name>
<comment type="caution">
    <text evidence="2">The sequence shown here is derived from an EMBL/GenBank/DDBJ whole genome shotgun (WGS) entry which is preliminary data.</text>
</comment>
<evidence type="ECO:0000313" key="3">
    <source>
        <dbReference type="Proteomes" id="UP000580568"/>
    </source>
</evidence>
<organism evidence="2 3">
    <name type="scientific">Clostridium fungisolvens</name>
    <dbReference type="NCBI Taxonomy" id="1604897"/>
    <lineage>
        <taxon>Bacteria</taxon>
        <taxon>Bacillati</taxon>
        <taxon>Bacillota</taxon>
        <taxon>Clostridia</taxon>
        <taxon>Eubacteriales</taxon>
        <taxon>Clostridiaceae</taxon>
        <taxon>Clostridium</taxon>
    </lineage>
</organism>
<keyword evidence="3" id="KW-1185">Reference proteome</keyword>